<evidence type="ECO:0008006" key="16">
    <source>
        <dbReference type="Google" id="ProtNLM"/>
    </source>
</evidence>
<organism evidence="14 15">
    <name type="scientific">Mytilus coruscus</name>
    <name type="common">Sea mussel</name>
    <dbReference type="NCBI Taxonomy" id="42192"/>
    <lineage>
        <taxon>Eukaryota</taxon>
        <taxon>Metazoa</taxon>
        <taxon>Spiralia</taxon>
        <taxon>Lophotrochozoa</taxon>
        <taxon>Mollusca</taxon>
        <taxon>Bivalvia</taxon>
        <taxon>Autobranchia</taxon>
        <taxon>Pteriomorphia</taxon>
        <taxon>Mytilida</taxon>
        <taxon>Mytiloidea</taxon>
        <taxon>Mytilidae</taxon>
        <taxon>Mytilinae</taxon>
        <taxon>Mytilus</taxon>
    </lineage>
</organism>
<dbReference type="Pfam" id="PF00622">
    <property type="entry name" value="SPRY"/>
    <property type="match status" value="1"/>
</dbReference>
<keyword evidence="4" id="KW-0862">Zinc</keyword>
<keyword evidence="10" id="KW-0175">Coiled coil</keyword>
<evidence type="ECO:0000259" key="13">
    <source>
        <dbReference type="PROSITE" id="PS50215"/>
    </source>
</evidence>
<dbReference type="EMBL" id="CACVKT020006969">
    <property type="protein sequence ID" value="CAC5404520.1"/>
    <property type="molecule type" value="Genomic_DNA"/>
</dbReference>
<dbReference type="PROSITE" id="PS50215">
    <property type="entry name" value="ADAM_MEPRO"/>
    <property type="match status" value="1"/>
</dbReference>
<dbReference type="GO" id="GO:0006508">
    <property type="term" value="P:proteolysis"/>
    <property type="evidence" value="ECO:0007669"/>
    <property type="project" value="UniProtKB-KW"/>
</dbReference>
<evidence type="ECO:0000256" key="5">
    <source>
        <dbReference type="ARBA" id="ARBA00023049"/>
    </source>
</evidence>
<evidence type="ECO:0000256" key="7">
    <source>
        <dbReference type="ARBA" id="ARBA00023180"/>
    </source>
</evidence>
<reference evidence="14 15" key="1">
    <citation type="submission" date="2020-06" db="EMBL/GenBank/DDBJ databases">
        <authorList>
            <person name="Li R."/>
            <person name="Bekaert M."/>
        </authorList>
    </citation>
    <scope>NUCLEOTIDE SEQUENCE [LARGE SCALE GENOMIC DNA]</scope>
    <source>
        <strain evidence="15">wild</strain>
    </source>
</reference>
<evidence type="ECO:0000256" key="6">
    <source>
        <dbReference type="ARBA" id="ARBA00023157"/>
    </source>
</evidence>
<sequence length="1240" mass="139067">MAQTSTTKCSLCDTNNGMYFCYECKSALCGPCRKTHDKIPATQNHSITDLTRIDRSSFSSISSCPTHKQEFSLYCTTCKILICSKCVATKHKGHDFSEIEPVVGDLRNSLKKQIKEMDEKVEKLSFAVDDIRTVRLKALEEDANQLRSKVHLAILDIQKVIEKQKEIKITEIDDFEQFEKQELEIELATKERILNSCKTLRSSLGKMLDEEHSTTFLTSYKTMKSHFDDDDDGLQEINNYKIPSVNTESVSKDVTTAVIQHFKNSLETDGDDCGPAKRKKVPVQYITGDLLNFIKDVTNFDDESEQQKAELIYRELVEKENELKELLTKERVVAVEYKNSTSSKFVRKTNCLFLDQDSYRKQLADVKTNSIFQKAHNCIGIKGATVSMVSNKSFSTGTAVVADCLTKESNYFEVVIVNLGVNGIGVVSESYGVVGAPGWHEGSVAIHVDDGTLHNSVGVGTPFGPKANIGDIIGCGIVFPSTDILENSEVDVFFTLNSEKIGSTKFTYPSGGLFPAIGMHITGACARFHLRAMWNASAWISEDELNKTDDQEFNEATDSSNKDSLFSKSMFKKSMEENALITSLQSRMEHCSEAADAAWEQIRNKTTNRRPVPCQHSILWSNKNLIDYQCKCNQQFLVHEATTCNCEFLIPVVHFYKRDRDHDEKTYNSLQNTIMKNRAIGTNLKERATSRHEIELLIVADYSTYKNWYDKTPTTDTSQNRENAAKSNLKAYIGSLIKSSNIVYKSLEPNNIFVQIKLVDVVVMTRASDSPWTETVKVRASPKYRVDPNKVLPLFKPKSVQLQSTIPHDHAMVFTMYALSHGDNHTFSGIMYYNCFDIHTYTGYAYTDAECKSKSISLVQDNTDFYTAQLMAHELGHRTDIQTRTCLMLQLYGMDRDIPLTSNAGCIMGQVPIFAEYDRYYKDYTNICLKLKCYDAKRDSCYYIDGGDGTPCGNKKWCMSDVCVQDNHAPSVSDSCPAGDQTGVVKNGMTCKQLISSDPNECYAHGIKYKCCSTCAGSDQHGNTISIDQQCVKRHGQGSYLCRGTHRYSAANYSSLVCSDLMCNDPSRSNWCLSSSADDRTTCGDKKWCINKVCVHDNAAPSMQDSCPFGDQSTGIAAHGLTCAQIKHPEHHWRCYDDHTRKKCCETCQSILRNEQGCEYGDKSDWCQTNIASQNDKQMCYWGHNADLCCGSCSKYGNMAYHGCEYGDKQSGCDASRCSHYSSSHRGKCCETCLSAPVIG</sequence>
<feature type="domain" description="B30.2/SPRY" evidence="12">
    <location>
        <begin position="332"/>
        <end position="535"/>
    </location>
</feature>
<dbReference type="Pfam" id="PF00643">
    <property type="entry name" value="zf-B_box"/>
    <property type="match status" value="1"/>
</dbReference>
<dbReference type="SMART" id="SM00449">
    <property type="entry name" value="SPRY"/>
    <property type="match status" value="1"/>
</dbReference>
<dbReference type="CDD" id="cd19757">
    <property type="entry name" value="Bbox1"/>
    <property type="match status" value="1"/>
</dbReference>
<dbReference type="PROSITE" id="PS50119">
    <property type="entry name" value="ZF_BBOX"/>
    <property type="match status" value="2"/>
</dbReference>
<dbReference type="InterPro" id="IPR043136">
    <property type="entry name" value="B30.2/SPRY_sf"/>
</dbReference>
<dbReference type="InterPro" id="IPR003877">
    <property type="entry name" value="SPRY_dom"/>
</dbReference>
<dbReference type="SMART" id="SM00336">
    <property type="entry name" value="BBOX"/>
    <property type="match status" value="2"/>
</dbReference>
<feature type="coiled-coil region" evidence="10">
    <location>
        <begin position="107"/>
        <end position="156"/>
    </location>
</feature>
<dbReference type="Gene3D" id="3.30.160.60">
    <property type="entry name" value="Classic Zinc Finger"/>
    <property type="match status" value="1"/>
</dbReference>
<dbReference type="InterPro" id="IPR041645">
    <property type="entry name" value="ADAMTS_CR_2"/>
</dbReference>
<keyword evidence="5" id="KW-0482">Metalloprotease</keyword>
<keyword evidence="8" id="KW-0863">Zinc-finger</keyword>
<feature type="domain" description="Peptidase M12B" evidence="13">
    <location>
        <begin position="692"/>
        <end position="926"/>
    </location>
</feature>
<name>A0A6J8DBN7_MYTCO</name>
<feature type="domain" description="B box-type" evidence="11">
    <location>
        <begin position="59"/>
        <end position="99"/>
    </location>
</feature>
<evidence type="ECO:0000256" key="10">
    <source>
        <dbReference type="SAM" id="Coils"/>
    </source>
</evidence>
<dbReference type="InterPro" id="IPR024079">
    <property type="entry name" value="MetalloPept_cat_dom_sf"/>
</dbReference>
<dbReference type="PANTHER" id="PTHR25462:SF296">
    <property type="entry name" value="MEIOTIC P26, ISOFORM F"/>
    <property type="match status" value="1"/>
</dbReference>
<evidence type="ECO:0000256" key="2">
    <source>
        <dbReference type="ARBA" id="ARBA00022723"/>
    </source>
</evidence>
<dbReference type="SUPFAM" id="SSF49899">
    <property type="entry name" value="Concanavalin A-like lectins/glucanases"/>
    <property type="match status" value="1"/>
</dbReference>
<dbReference type="InterPro" id="IPR013320">
    <property type="entry name" value="ConA-like_dom_sf"/>
</dbReference>
<keyword evidence="6" id="KW-1015">Disulfide bond</keyword>
<dbReference type="AlphaFoldDB" id="A0A6J8DBN7"/>
<dbReference type="GO" id="GO:0004222">
    <property type="term" value="F:metalloendopeptidase activity"/>
    <property type="evidence" value="ECO:0007669"/>
    <property type="project" value="InterPro"/>
</dbReference>
<evidence type="ECO:0000256" key="9">
    <source>
        <dbReference type="PROSITE-ProRule" id="PRU00276"/>
    </source>
</evidence>
<keyword evidence="15" id="KW-1185">Reference proteome</keyword>
<dbReference type="InterPro" id="IPR001590">
    <property type="entry name" value="Peptidase_M12B"/>
</dbReference>
<keyword evidence="7" id="KW-0325">Glycoprotein</keyword>
<comment type="caution">
    <text evidence="9">Lacks conserved residue(s) required for the propagation of feature annotation.</text>
</comment>
<dbReference type="SUPFAM" id="SSF55486">
    <property type="entry name" value="Metalloproteases ('zincins'), catalytic domain"/>
    <property type="match status" value="1"/>
</dbReference>
<dbReference type="Gene3D" id="3.40.1620.60">
    <property type="match status" value="2"/>
</dbReference>
<evidence type="ECO:0000259" key="12">
    <source>
        <dbReference type="PROSITE" id="PS50188"/>
    </source>
</evidence>
<protein>
    <recommendedName>
        <fullName evidence="16">B box-type domain-containing protein</fullName>
    </recommendedName>
</protein>
<dbReference type="GO" id="GO:0008270">
    <property type="term" value="F:zinc ion binding"/>
    <property type="evidence" value="ECO:0007669"/>
    <property type="project" value="UniProtKB-KW"/>
</dbReference>
<dbReference type="PANTHER" id="PTHR25462">
    <property type="entry name" value="BONUS, ISOFORM C-RELATED"/>
    <property type="match status" value="1"/>
</dbReference>
<accession>A0A6J8DBN7</accession>
<gene>
    <name evidence="14" type="ORF">MCOR_38299</name>
</gene>
<dbReference type="OrthoDB" id="6288176at2759"/>
<keyword evidence="3" id="KW-0378">Hydrolase</keyword>
<dbReference type="Gene3D" id="3.40.390.10">
    <property type="entry name" value="Collagenase (Catalytic Domain)"/>
    <property type="match status" value="1"/>
</dbReference>
<evidence type="ECO:0000313" key="14">
    <source>
        <dbReference type="EMBL" id="CAC5404520.1"/>
    </source>
</evidence>
<feature type="active site" evidence="9">
    <location>
        <position position="874"/>
    </location>
</feature>
<proteinExistence type="predicted"/>
<dbReference type="PROSITE" id="PS50188">
    <property type="entry name" value="B302_SPRY"/>
    <property type="match status" value="1"/>
</dbReference>
<dbReference type="InterPro" id="IPR047153">
    <property type="entry name" value="TRIM45/56/19-like"/>
</dbReference>
<evidence type="ECO:0000259" key="11">
    <source>
        <dbReference type="PROSITE" id="PS50119"/>
    </source>
</evidence>
<dbReference type="Pfam" id="PF17771">
    <property type="entry name" value="ADAMTS_CR_2"/>
    <property type="match status" value="2"/>
</dbReference>
<dbReference type="Proteomes" id="UP000507470">
    <property type="component" value="Unassembled WGS sequence"/>
</dbReference>
<keyword evidence="2" id="KW-0479">Metal-binding</keyword>
<dbReference type="Gene3D" id="2.60.120.920">
    <property type="match status" value="1"/>
</dbReference>
<dbReference type="InterPro" id="IPR000315">
    <property type="entry name" value="Znf_B-box"/>
</dbReference>
<keyword evidence="1" id="KW-0645">Protease</keyword>
<evidence type="ECO:0000256" key="1">
    <source>
        <dbReference type="ARBA" id="ARBA00022670"/>
    </source>
</evidence>
<evidence type="ECO:0000256" key="4">
    <source>
        <dbReference type="ARBA" id="ARBA00022833"/>
    </source>
</evidence>
<evidence type="ECO:0000256" key="8">
    <source>
        <dbReference type="PROSITE-ProRule" id="PRU00024"/>
    </source>
</evidence>
<dbReference type="InterPro" id="IPR001870">
    <property type="entry name" value="B30.2/SPRY"/>
</dbReference>
<dbReference type="SUPFAM" id="SSF57845">
    <property type="entry name" value="B-box zinc-binding domain"/>
    <property type="match status" value="1"/>
</dbReference>
<evidence type="ECO:0000313" key="15">
    <source>
        <dbReference type="Proteomes" id="UP000507470"/>
    </source>
</evidence>
<evidence type="ECO:0000256" key="3">
    <source>
        <dbReference type="ARBA" id="ARBA00022801"/>
    </source>
</evidence>
<feature type="domain" description="B box-type" evidence="11">
    <location>
        <begin position="4"/>
        <end position="50"/>
    </location>
</feature>